<dbReference type="PROSITE" id="PS00107">
    <property type="entry name" value="PROTEIN_KINASE_ATP"/>
    <property type="match status" value="1"/>
</dbReference>
<evidence type="ECO:0000256" key="4">
    <source>
        <dbReference type="PROSITE-ProRule" id="PRU10141"/>
    </source>
</evidence>
<dbReference type="PROSITE" id="PS00108">
    <property type="entry name" value="PROTEIN_KINASE_ST"/>
    <property type="match status" value="1"/>
</dbReference>
<dbReference type="SUPFAM" id="SSF56112">
    <property type="entry name" value="Protein kinase-like (PK-like)"/>
    <property type="match status" value="1"/>
</dbReference>
<proteinExistence type="inferred from homology"/>
<dbReference type="CDD" id="cd14016">
    <property type="entry name" value="STKc_CK1"/>
    <property type="match status" value="1"/>
</dbReference>
<organism evidence="8 9">
    <name type="scientific">Drosophila rhopaloa</name>
    <name type="common">Fruit fly</name>
    <dbReference type="NCBI Taxonomy" id="1041015"/>
    <lineage>
        <taxon>Eukaryota</taxon>
        <taxon>Metazoa</taxon>
        <taxon>Ecdysozoa</taxon>
        <taxon>Arthropoda</taxon>
        <taxon>Hexapoda</taxon>
        <taxon>Insecta</taxon>
        <taxon>Pterygota</taxon>
        <taxon>Neoptera</taxon>
        <taxon>Endopterygota</taxon>
        <taxon>Diptera</taxon>
        <taxon>Brachycera</taxon>
        <taxon>Muscomorpha</taxon>
        <taxon>Ephydroidea</taxon>
        <taxon>Drosophilidae</taxon>
        <taxon>Drosophila</taxon>
        <taxon>Sophophora</taxon>
    </lineage>
</organism>
<evidence type="ECO:0000256" key="3">
    <source>
        <dbReference type="ARBA" id="ARBA00022840"/>
    </source>
</evidence>
<dbReference type="InterPro" id="IPR050235">
    <property type="entry name" value="CK1_Ser-Thr_kinase"/>
</dbReference>
<evidence type="ECO:0000256" key="6">
    <source>
        <dbReference type="SAM" id="MobiDB-lite"/>
    </source>
</evidence>
<sequence length="430" mass="50409">MNTSCPRKLEKKVSASPVLRIPSGKPPPRIPIGKKLIQESTMTQKPISTGCNSSLNLENLLIGGKYRVMKPIGSGSFGDIYLGLSIKDGSEVAIKVEPNDAKYPQLMYEAKVYEKLISSPGFPQLLHFGCEKNFNAMVIELLGPSLEELFNLCKRRFSLKTVIMLTDQLLMRLECVHDRGFIHRDIKPDNFLMGLGNHSNKLYLIDFGLSKRYKDMDSETHIPYRKDRNLTGTVRYASINAQMGVEQSRRDDLESLCYCVMYFNLGKLPWQGITAANKKQKYEKILEKKNSVSIGELCKGFPSEFSLLMNLVRNLRFKEPPDYVYMRQLFRILLRSLNHQYDYIYDWTQLQQQQKDRLRRDRQRERERELDRNWDRDRERQREKDQPRERDRDREQDRRLKTSTQQVDRSYGHLSSRYDRIGDGSISKRK</sequence>
<dbReference type="EC" id="2.7.11.1" evidence="1"/>
<dbReference type="PROSITE" id="PS50011">
    <property type="entry name" value="PROTEIN_KINASE_DOM"/>
    <property type="match status" value="1"/>
</dbReference>
<evidence type="ECO:0000259" key="7">
    <source>
        <dbReference type="PROSITE" id="PS50011"/>
    </source>
</evidence>
<dbReference type="PANTHER" id="PTHR11909">
    <property type="entry name" value="CASEIN KINASE-RELATED"/>
    <property type="match status" value="1"/>
</dbReference>
<dbReference type="Pfam" id="PF00069">
    <property type="entry name" value="Pkinase"/>
    <property type="match status" value="1"/>
</dbReference>
<keyword evidence="9" id="KW-1185">Reference proteome</keyword>
<feature type="domain" description="Protein kinase" evidence="7">
    <location>
        <begin position="66"/>
        <end position="342"/>
    </location>
</feature>
<keyword evidence="2 4" id="KW-0547">Nucleotide-binding</keyword>
<comment type="similarity">
    <text evidence="5">Belongs to the protein kinase superfamily.</text>
</comment>
<dbReference type="Gene3D" id="1.10.510.10">
    <property type="entry name" value="Transferase(Phosphotransferase) domain 1"/>
    <property type="match status" value="1"/>
</dbReference>
<evidence type="ECO:0000256" key="5">
    <source>
        <dbReference type="RuleBase" id="RU000304"/>
    </source>
</evidence>
<protein>
    <recommendedName>
        <fullName evidence="1">non-specific serine/threonine protein kinase</fullName>
        <ecNumber evidence="1">2.7.11.1</ecNumber>
    </recommendedName>
</protein>
<dbReference type="InterPro" id="IPR008271">
    <property type="entry name" value="Ser/Thr_kinase_AS"/>
</dbReference>
<reference evidence="9" key="1">
    <citation type="journal article" date="2021" name="Elife">
        <title>Highly contiguous assemblies of 101 drosophilid genomes.</title>
        <authorList>
            <person name="Kim B.Y."/>
            <person name="Wang J.R."/>
            <person name="Miller D.E."/>
            <person name="Barmina O."/>
            <person name="Delaney E."/>
            <person name="Thompson A."/>
            <person name="Comeault A.A."/>
            <person name="Peede D."/>
            <person name="D'Agostino E.R."/>
            <person name="Pelaez J."/>
            <person name="Aguilar J.M."/>
            <person name="Haji D."/>
            <person name="Matsunaga T."/>
            <person name="Armstrong E.E."/>
            <person name="Zych M."/>
            <person name="Ogawa Y."/>
            <person name="Stamenkovic-Radak M."/>
            <person name="Jelic M."/>
            <person name="Veselinovic M.S."/>
            <person name="Tanaskovic M."/>
            <person name="Eric P."/>
            <person name="Gao J.J."/>
            <person name="Katoh T.K."/>
            <person name="Toda M.J."/>
            <person name="Watabe H."/>
            <person name="Watada M."/>
            <person name="Davis J.S."/>
            <person name="Moyle L.C."/>
            <person name="Manoli G."/>
            <person name="Bertolini E."/>
            <person name="Kostal V."/>
            <person name="Hawley R.S."/>
            <person name="Takahashi A."/>
            <person name="Jones C.D."/>
            <person name="Price D.K."/>
            <person name="Whiteman N."/>
            <person name="Kopp A."/>
            <person name="Matute D.R."/>
            <person name="Petrov D.A."/>
        </authorList>
    </citation>
    <scope>NUCLEOTIDE SEQUENCE [LARGE SCALE GENOMIC DNA]</scope>
</reference>
<keyword evidence="3 4" id="KW-0067">ATP-binding</keyword>
<keyword evidence="5" id="KW-0723">Serine/threonine-protein kinase</keyword>
<feature type="region of interest" description="Disordered" evidence="6">
    <location>
        <begin position="376"/>
        <end position="430"/>
    </location>
</feature>
<keyword evidence="5" id="KW-0418">Kinase</keyword>
<dbReference type="InterPro" id="IPR017441">
    <property type="entry name" value="Protein_kinase_ATP_BS"/>
</dbReference>
<dbReference type="InterPro" id="IPR000719">
    <property type="entry name" value="Prot_kinase_dom"/>
</dbReference>
<dbReference type="InterPro" id="IPR011009">
    <property type="entry name" value="Kinase-like_dom_sf"/>
</dbReference>
<dbReference type="EnsemblMetazoa" id="XM_017119642.2">
    <property type="protein sequence ID" value="XP_016975131.2"/>
    <property type="gene ID" value="LOC108041663"/>
</dbReference>
<dbReference type="GeneID" id="108041663"/>
<name>A0ABM5H625_DRORH</name>
<evidence type="ECO:0000256" key="1">
    <source>
        <dbReference type="ARBA" id="ARBA00012513"/>
    </source>
</evidence>
<reference evidence="8" key="2">
    <citation type="submission" date="2025-05" db="UniProtKB">
        <authorList>
            <consortium name="EnsemblMetazoa"/>
        </authorList>
    </citation>
    <scope>IDENTIFICATION</scope>
</reference>
<keyword evidence="5" id="KW-0808">Transferase</keyword>
<dbReference type="RefSeq" id="XP_016975131.2">
    <property type="nucleotide sequence ID" value="XM_017119642.2"/>
</dbReference>
<accession>A0ABM5H625</accession>
<evidence type="ECO:0000256" key="2">
    <source>
        <dbReference type="ARBA" id="ARBA00022741"/>
    </source>
</evidence>
<dbReference type="Proteomes" id="UP001652680">
    <property type="component" value="Unassembled WGS sequence"/>
</dbReference>
<evidence type="ECO:0000313" key="9">
    <source>
        <dbReference type="Proteomes" id="UP001652680"/>
    </source>
</evidence>
<feature type="binding site" evidence="4">
    <location>
        <position position="95"/>
    </location>
    <ligand>
        <name>ATP</name>
        <dbReference type="ChEBI" id="CHEBI:30616"/>
    </ligand>
</feature>
<evidence type="ECO:0000313" key="8">
    <source>
        <dbReference type="EnsemblMetazoa" id="XP_016975131.2"/>
    </source>
</evidence>
<feature type="compositionally biased region" description="Basic and acidic residues" evidence="6">
    <location>
        <begin position="376"/>
        <end position="400"/>
    </location>
</feature>
<dbReference type="SMART" id="SM00220">
    <property type="entry name" value="S_TKc"/>
    <property type="match status" value="1"/>
</dbReference>